<evidence type="ECO:0000313" key="1">
    <source>
        <dbReference type="EMBL" id="CAG7821879.1"/>
    </source>
</evidence>
<reference evidence="1" key="1">
    <citation type="submission" date="2021-06" db="EMBL/GenBank/DDBJ databases">
        <authorList>
            <person name="Hodson N. C."/>
            <person name="Mongue J. A."/>
            <person name="Jaron S. K."/>
        </authorList>
    </citation>
    <scope>NUCLEOTIDE SEQUENCE</scope>
</reference>
<evidence type="ECO:0000313" key="2">
    <source>
        <dbReference type="Proteomes" id="UP000708208"/>
    </source>
</evidence>
<protein>
    <submittedName>
        <fullName evidence="1">Uncharacterized protein</fullName>
    </submittedName>
</protein>
<comment type="caution">
    <text evidence="1">The sequence shown here is derived from an EMBL/GenBank/DDBJ whole genome shotgun (WGS) entry which is preliminary data.</text>
</comment>
<gene>
    <name evidence="1" type="ORF">AFUS01_LOCUS32184</name>
</gene>
<dbReference type="EMBL" id="CAJVCH010523972">
    <property type="protein sequence ID" value="CAG7821879.1"/>
    <property type="molecule type" value="Genomic_DNA"/>
</dbReference>
<sequence>VYKGLMILTEFSFHR</sequence>
<proteinExistence type="predicted"/>
<accession>A0A8J2PH93</accession>
<keyword evidence="2" id="KW-1185">Reference proteome</keyword>
<feature type="non-terminal residue" evidence="1">
    <location>
        <position position="15"/>
    </location>
</feature>
<dbReference type="Proteomes" id="UP000708208">
    <property type="component" value="Unassembled WGS sequence"/>
</dbReference>
<organism evidence="1 2">
    <name type="scientific">Allacma fusca</name>
    <dbReference type="NCBI Taxonomy" id="39272"/>
    <lineage>
        <taxon>Eukaryota</taxon>
        <taxon>Metazoa</taxon>
        <taxon>Ecdysozoa</taxon>
        <taxon>Arthropoda</taxon>
        <taxon>Hexapoda</taxon>
        <taxon>Collembola</taxon>
        <taxon>Symphypleona</taxon>
        <taxon>Sminthuridae</taxon>
        <taxon>Allacma</taxon>
    </lineage>
</organism>
<name>A0A8J2PH93_9HEXA</name>